<dbReference type="PANTHER" id="PTHR24276:SF98">
    <property type="entry name" value="FI18310P1-RELATED"/>
    <property type="match status" value="1"/>
</dbReference>
<evidence type="ECO:0000256" key="2">
    <source>
        <dbReference type="ARBA" id="ARBA00022801"/>
    </source>
</evidence>
<evidence type="ECO:0000256" key="6">
    <source>
        <dbReference type="SAM" id="Phobius"/>
    </source>
</evidence>
<name>A0A2S2PAS3_SCHGA</name>
<dbReference type="SMART" id="SM00020">
    <property type="entry name" value="Tryp_SPc"/>
    <property type="match status" value="1"/>
</dbReference>
<evidence type="ECO:0000256" key="1">
    <source>
        <dbReference type="ARBA" id="ARBA00022670"/>
    </source>
</evidence>
<dbReference type="Pfam" id="PF00089">
    <property type="entry name" value="Trypsin"/>
    <property type="match status" value="1"/>
</dbReference>
<dbReference type="InterPro" id="IPR001254">
    <property type="entry name" value="Trypsin_dom"/>
</dbReference>
<evidence type="ECO:0000259" key="7">
    <source>
        <dbReference type="PROSITE" id="PS50240"/>
    </source>
</evidence>
<dbReference type="InterPro" id="IPR050430">
    <property type="entry name" value="Peptidase_S1"/>
</dbReference>
<evidence type="ECO:0000256" key="3">
    <source>
        <dbReference type="ARBA" id="ARBA00022825"/>
    </source>
</evidence>
<evidence type="ECO:0000256" key="4">
    <source>
        <dbReference type="ARBA" id="ARBA00023157"/>
    </source>
</evidence>
<proteinExistence type="predicted"/>
<sequence length="307" mass="35140">MKKLGTDYDGESQHSEKDDKTTVRRRRPTRPRPTTTSTQTVVPHVTCTDRMEVNYPYLVYLEGLPDEPVCGGTLVSPWHVLTTAYCTTRMTEIMVTVTAYNRHHANASLVYIHPDFDPYTLTADISIVILRDPLNVTRYAQLPDIISSPIDDNFTTKALACVVVARRRLTPYHYIPVNVMYGLKACRESFDSEIQTTVSKTWREFICGMPNSRLGNDIGDPLICDGLQYGIISHTYRTKMQTTKIGNIDHQVRFLIVDYHRQWINNVIAVDYRFGTNDGRPHAFPGLAINLILQLLTIVFQLLLRYR</sequence>
<accession>A0A2S2PAS3</accession>
<keyword evidence="3" id="KW-0720">Serine protease</keyword>
<dbReference type="SUPFAM" id="SSF50494">
    <property type="entry name" value="Trypsin-like serine proteases"/>
    <property type="match status" value="1"/>
</dbReference>
<keyword evidence="6" id="KW-0472">Membrane</keyword>
<dbReference type="PROSITE" id="PS50240">
    <property type="entry name" value="TRYPSIN_DOM"/>
    <property type="match status" value="1"/>
</dbReference>
<evidence type="ECO:0000256" key="5">
    <source>
        <dbReference type="SAM" id="MobiDB-lite"/>
    </source>
</evidence>
<feature type="transmembrane region" description="Helical" evidence="6">
    <location>
        <begin position="283"/>
        <end position="304"/>
    </location>
</feature>
<dbReference type="Gene3D" id="2.40.10.10">
    <property type="entry name" value="Trypsin-like serine proteases"/>
    <property type="match status" value="1"/>
</dbReference>
<protein>
    <submittedName>
        <fullName evidence="8">Chymase</fullName>
    </submittedName>
</protein>
<reference evidence="8" key="1">
    <citation type="submission" date="2018-04" db="EMBL/GenBank/DDBJ databases">
        <title>Transcriptome of Schizaphis graminum biotype I.</title>
        <authorList>
            <person name="Scully E.D."/>
            <person name="Geib S.M."/>
            <person name="Palmer N.A."/>
            <person name="Koch K."/>
            <person name="Bradshaw J."/>
            <person name="Heng-Moss T."/>
            <person name="Sarath G."/>
        </authorList>
    </citation>
    <scope>NUCLEOTIDE SEQUENCE</scope>
</reference>
<dbReference type="InterPro" id="IPR043504">
    <property type="entry name" value="Peptidase_S1_PA_chymotrypsin"/>
</dbReference>
<keyword evidence="6" id="KW-0812">Transmembrane</keyword>
<evidence type="ECO:0000313" key="8">
    <source>
        <dbReference type="EMBL" id="MBY26547.1"/>
    </source>
</evidence>
<feature type="domain" description="Peptidase S1" evidence="7">
    <location>
        <begin position="41"/>
        <end position="269"/>
    </location>
</feature>
<keyword evidence="2" id="KW-0378">Hydrolase</keyword>
<gene>
    <name evidence="8" type="primary">CMA1</name>
    <name evidence="8" type="ORF">g.3239</name>
</gene>
<dbReference type="InterPro" id="IPR009003">
    <property type="entry name" value="Peptidase_S1_PA"/>
</dbReference>
<dbReference type="EMBL" id="GGMR01013928">
    <property type="protein sequence ID" value="MBY26547.1"/>
    <property type="molecule type" value="Transcribed_RNA"/>
</dbReference>
<keyword evidence="4" id="KW-1015">Disulfide bond</keyword>
<dbReference type="GO" id="GO:0006508">
    <property type="term" value="P:proteolysis"/>
    <property type="evidence" value="ECO:0007669"/>
    <property type="project" value="UniProtKB-KW"/>
</dbReference>
<organism evidence="8">
    <name type="scientific">Schizaphis graminum</name>
    <name type="common">Green bug aphid</name>
    <dbReference type="NCBI Taxonomy" id="13262"/>
    <lineage>
        <taxon>Eukaryota</taxon>
        <taxon>Metazoa</taxon>
        <taxon>Ecdysozoa</taxon>
        <taxon>Arthropoda</taxon>
        <taxon>Hexapoda</taxon>
        <taxon>Insecta</taxon>
        <taxon>Pterygota</taxon>
        <taxon>Neoptera</taxon>
        <taxon>Paraneoptera</taxon>
        <taxon>Hemiptera</taxon>
        <taxon>Sternorrhyncha</taxon>
        <taxon>Aphidomorpha</taxon>
        <taxon>Aphidoidea</taxon>
        <taxon>Aphididae</taxon>
        <taxon>Aphidini</taxon>
        <taxon>Schizaphis</taxon>
    </lineage>
</organism>
<feature type="region of interest" description="Disordered" evidence="5">
    <location>
        <begin position="1"/>
        <end position="40"/>
    </location>
</feature>
<dbReference type="GO" id="GO:0004252">
    <property type="term" value="F:serine-type endopeptidase activity"/>
    <property type="evidence" value="ECO:0007669"/>
    <property type="project" value="InterPro"/>
</dbReference>
<dbReference type="PANTHER" id="PTHR24276">
    <property type="entry name" value="POLYSERASE-RELATED"/>
    <property type="match status" value="1"/>
</dbReference>
<feature type="compositionally biased region" description="Basic and acidic residues" evidence="5">
    <location>
        <begin position="1"/>
        <end position="22"/>
    </location>
</feature>
<keyword evidence="6" id="KW-1133">Transmembrane helix</keyword>
<dbReference type="AlphaFoldDB" id="A0A2S2PAS3"/>
<keyword evidence="1" id="KW-0645">Protease</keyword>